<organism evidence="1 2">
    <name type="scientific">Parapusillimonas granuli</name>
    <dbReference type="NCBI Taxonomy" id="380911"/>
    <lineage>
        <taxon>Bacteria</taxon>
        <taxon>Pseudomonadati</taxon>
        <taxon>Pseudomonadota</taxon>
        <taxon>Betaproteobacteria</taxon>
        <taxon>Burkholderiales</taxon>
        <taxon>Alcaligenaceae</taxon>
        <taxon>Parapusillimonas</taxon>
    </lineage>
</organism>
<reference evidence="1 2" key="1">
    <citation type="submission" date="2020-07" db="EMBL/GenBank/DDBJ databases">
        <title>Taxonomic revisions and descriptions of new bacterial species based on genomic comparisons in the high-G+C-content subgroup of the family Alcaligenaceae.</title>
        <authorList>
            <person name="Szabo A."/>
            <person name="Felfoldi T."/>
        </authorList>
    </citation>
    <scope>NUCLEOTIDE SEQUENCE [LARGE SCALE GENOMIC DNA]</scope>
    <source>
        <strain evidence="1 2">LMG 24012</strain>
    </source>
</reference>
<accession>A0A853FY20</accession>
<sequence length="50" mass="5440">MSSYQLQLRYVLIDEGALLRAGGLPDANLAGLLFRLEHSTAMSQHGTARP</sequence>
<evidence type="ECO:0000313" key="1">
    <source>
        <dbReference type="EMBL" id="NYT48572.1"/>
    </source>
</evidence>
<proteinExistence type="predicted"/>
<keyword evidence="2" id="KW-1185">Reference proteome</keyword>
<name>A0A853FY20_9BURK</name>
<dbReference type="RefSeq" id="WP_180153861.1">
    <property type="nucleotide sequence ID" value="NZ_JACCEM010000002.1"/>
</dbReference>
<evidence type="ECO:0000313" key="2">
    <source>
        <dbReference type="Proteomes" id="UP000559809"/>
    </source>
</evidence>
<protein>
    <submittedName>
        <fullName evidence="1">Uncharacterized protein</fullName>
    </submittedName>
</protein>
<dbReference type="Proteomes" id="UP000559809">
    <property type="component" value="Unassembled WGS sequence"/>
</dbReference>
<dbReference type="EMBL" id="JACCEM010000002">
    <property type="protein sequence ID" value="NYT48572.1"/>
    <property type="molecule type" value="Genomic_DNA"/>
</dbReference>
<comment type="caution">
    <text evidence="1">The sequence shown here is derived from an EMBL/GenBank/DDBJ whole genome shotgun (WGS) entry which is preliminary data.</text>
</comment>
<gene>
    <name evidence="1" type="ORF">H0A72_04535</name>
</gene>
<dbReference type="AlphaFoldDB" id="A0A853FY20"/>